<evidence type="ECO:0000313" key="2">
    <source>
        <dbReference type="Proteomes" id="UP000178892"/>
    </source>
</evidence>
<gene>
    <name evidence="1" type="ORF">A2720_02410</name>
</gene>
<sequence length="133" mass="15558">MPDKEQYVRLVCLFLAEQLRVKKIDLKRAAEIGQKVLDNVNLLDSEHDFLHLIKELSKDFEELQSLQERVYFWTLSNQRKTMEDRVRNFAVQIMGTNPNAALSVILAAIQEDVTLEKLQQQFPDFSQYLVTES</sequence>
<evidence type="ECO:0000313" key="1">
    <source>
        <dbReference type="EMBL" id="OGE81371.1"/>
    </source>
</evidence>
<reference evidence="1 2" key="1">
    <citation type="journal article" date="2016" name="Nat. Commun.">
        <title>Thousands of microbial genomes shed light on interconnected biogeochemical processes in an aquifer system.</title>
        <authorList>
            <person name="Anantharaman K."/>
            <person name="Brown C.T."/>
            <person name="Hug L.A."/>
            <person name="Sharon I."/>
            <person name="Castelle C.J."/>
            <person name="Probst A.J."/>
            <person name="Thomas B.C."/>
            <person name="Singh A."/>
            <person name="Wilkins M.J."/>
            <person name="Karaoz U."/>
            <person name="Brodie E.L."/>
            <person name="Williams K.H."/>
            <person name="Hubbard S.S."/>
            <person name="Banfield J.F."/>
        </authorList>
    </citation>
    <scope>NUCLEOTIDE SEQUENCE [LARGE SCALE GENOMIC DNA]</scope>
</reference>
<protein>
    <submittedName>
        <fullName evidence="1">Uncharacterized protein</fullName>
    </submittedName>
</protein>
<dbReference type="STRING" id="1817825.A2720_02410"/>
<comment type="caution">
    <text evidence="1">The sequence shown here is derived from an EMBL/GenBank/DDBJ whole genome shotgun (WGS) entry which is preliminary data.</text>
</comment>
<dbReference type="Proteomes" id="UP000178892">
    <property type="component" value="Unassembled WGS sequence"/>
</dbReference>
<accession>A0A1F5NUM6</accession>
<dbReference type="EMBL" id="MFEL01000008">
    <property type="protein sequence ID" value="OGE81371.1"/>
    <property type="molecule type" value="Genomic_DNA"/>
</dbReference>
<name>A0A1F5NUM6_9BACT</name>
<organism evidence="1 2">
    <name type="scientific">Candidatus Doudnabacteria bacterium RIFCSPHIGHO2_01_FULL_46_24</name>
    <dbReference type="NCBI Taxonomy" id="1817825"/>
    <lineage>
        <taxon>Bacteria</taxon>
        <taxon>Candidatus Doudnaibacteriota</taxon>
    </lineage>
</organism>
<proteinExistence type="predicted"/>
<dbReference type="AlphaFoldDB" id="A0A1F5NUM6"/>